<feature type="region of interest" description="Disordered" evidence="1">
    <location>
        <begin position="36"/>
        <end position="64"/>
    </location>
</feature>
<feature type="domain" description="FHA" evidence="2">
    <location>
        <begin position="88"/>
        <end position="138"/>
    </location>
</feature>
<dbReference type="EMBL" id="CDHN01000001">
    <property type="protein sequence ID" value="CEJ82471.1"/>
    <property type="molecule type" value="Genomic_DNA"/>
</dbReference>
<dbReference type="PROSITE" id="PS50006">
    <property type="entry name" value="FHA_DOMAIN"/>
    <property type="match status" value="1"/>
</dbReference>
<keyword evidence="4" id="KW-1185">Reference proteome</keyword>
<evidence type="ECO:0000313" key="4">
    <source>
        <dbReference type="Proteomes" id="UP000039046"/>
    </source>
</evidence>
<evidence type="ECO:0000313" key="3">
    <source>
        <dbReference type="EMBL" id="CEJ82471.1"/>
    </source>
</evidence>
<gene>
    <name evidence="3" type="ORF">VHEMI02533</name>
</gene>
<dbReference type="HOGENOM" id="CLU_1603902_0_0_1"/>
<evidence type="ECO:0000259" key="2">
    <source>
        <dbReference type="PROSITE" id="PS50006"/>
    </source>
</evidence>
<protein>
    <recommendedName>
        <fullName evidence="2">FHA domain-containing protein</fullName>
    </recommendedName>
</protein>
<dbReference type="InterPro" id="IPR000253">
    <property type="entry name" value="FHA_dom"/>
</dbReference>
<name>A0A0A1SW14_9HYPO</name>
<accession>A0A0A1SW14</accession>
<sequence>MSYLPVGAFLVIYSIDLQGEPANRKYLMELKDEETQNLSDGEYDDDDDDSRFRPKSGTGDETPVPEAYTRKALILRTSFTFKDLAHGITFGKHENCDVAIPANMHSVSGLQFNLLVRNGTLILRNCRRHRTVISSQSLGYQKVKTQRATPENEAIDVQLDCSLCSV</sequence>
<dbReference type="AlphaFoldDB" id="A0A0A1SW14"/>
<organism evidence="3 4">
    <name type="scientific">[Torrubiella] hemipterigena</name>
    <dbReference type="NCBI Taxonomy" id="1531966"/>
    <lineage>
        <taxon>Eukaryota</taxon>
        <taxon>Fungi</taxon>
        <taxon>Dikarya</taxon>
        <taxon>Ascomycota</taxon>
        <taxon>Pezizomycotina</taxon>
        <taxon>Sordariomycetes</taxon>
        <taxon>Hypocreomycetidae</taxon>
        <taxon>Hypocreales</taxon>
        <taxon>Clavicipitaceae</taxon>
        <taxon>Clavicipitaceae incertae sedis</taxon>
        <taxon>'Torrubiella' clade</taxon>
    </lineage>
</organism>
<dbReference type="Proteomes" id="UP000039046">
    <property type="component" value="Unassembled WGS sequence"/>
</dbReference>
<proteinExistence type="predicted"/>
<evidence type="ECO:0000256" key="1">
    <source>
        <dbReference type="SAM" id="MobiDB-lite"/>
    </source>
</evidence>
<reference evidence="3 4" key="1">
    <citation type="journal article" date="2015" name="Genome Announc.">
        <title>Draft Genome Sequence and Gene Annotation of the Entomopathogenic Fungus Verticillium hemipterigenum.</title>
        <authorList>
            <person name="Horn F."/>
            <person name="Habel A."/>
            <person name="Scharf D.H."/>
            <person name="Dworschak J."/>
            <person name="Brakhage A.A."/>
            <person name="Guthke R."/>
            <person name="Hertweck C."/>
            <person name="Linde J."/>
        </authorList>
    </citation>
    <scope>NUCLEOTIDE SEQUENCE [LARGE SCALE GENOMIC DNA]</scope>
</reference>